<proteinExistence type="predicted"/>
<dbReference type="InterPro" id="IPR013783">
    <property type="entry name" value="Ig-like_fold"/>
</dbReference>
<evidence type="ECO:0000313" key="1">
    <source>
        <dbReference type="EMBL" id="CAB4709453.1"/>
    </source>
</evidence>
<protein>
    <submittedName>
        <fullName evidence="1">Unannotated protein</fullName>
    </submittedName>
</protein>
<sequence>MCIVGRPRACWIDRSNASMSAGPLAMRFAEATLEQPEAGSLMTAHLVVENTGTIPWTSRVLASYHWLDGLGNPIVWDGLRTPLGRDVAPGEAATIEMTVRGPIPPGRYRFAADLVVEWRAWFSELGSTAASFDVDVAPRSTPTHYELPAALTPSADWQERTAAAHAEGYSVVAGAIDWPQRLLHRRPRALEQYRPGKGRVPGFPAPLICPSVVDGVELERLPDIAGLPAYAAPTNEPWIYDGRITLLA</sequence>
<dbReference type="Gene3D" id="2.60.40.10">
    <property type="entry name" value="Immunoglobulins"/>
    <property type="match status" value="1"/>
</dbReference>
<reference evidence="1" key="1">
    <citation type="submission" date="2020-05" db="EMBL/GenBank/DDBJ databases">
        <authorList>
            <person name="Chiriac C."/>
            <person name="Salcher M."/>
            <person name="Ghai R."/>
            <person name="Kavagutti S V."/>
        </authorList>
    </citation>
    <scope>NUCLEOTIDE SEQUENCE</scope>
</reference>
<dbReference type="EMBL" id="CAEZXP010000009">
    <property type="protein sequence ID" value="CAB4709453.1"/>
    <property type="molecule type" value="Genomic_DNA"/>
</dbReference>
<organism evidence="1">
    <name type="scientific">freshwater metagenome</name>
    <dbReference type="NCBI Taxonomy" id="449393"/>
    <lineage>
        <taxon>unclassified sequences</taxon>
        <taxon>metagenomes</taxon>
        <taxon>ecological metagenomes</taxon>
    </lineage>
</organism>
<dbReference type="AlphaFoldDB" id="A0A6J6QIL5"/>
<accession>A0A6J6QIL5</accession>
<gene>
    <name evidence="1" type="ORF">UFOPK2399_01905</name>
</gene>
<name>A0A6J6QIL5_9ZZZZ</name>